<gene>
    <name evidence="2" type="ORF">TASIC1_0015007600</name>
</gene>
<protein>
    <submittedName>
        <fullName evidence="2">Uncharacterized protein</fullName>
    </submittedName>
</protein>
<feature type="region of interest" description="Disordered" evidence="1">
    <location>
        <begin position="311"/>
        <end position="417"/>
    </location>
</feature>
<feature type="compositionally biased region" description="Basic residues" evidence="1">
    <location>
        <begin position="406"/>
        <end position="417"/>
    </location>
</feature>
<proteinExistence type="predicted"/>
<organism evidence="2 3">
    <name type="scientific">Trichoderma asperellum</name>
    <name type="common">Filamentous fungus</name>
    <dbReference type="NCBI Taxonomy" id="101201"/>
    <lineage>
        <taxon>Eukaryota</taxon>
        <taxon>Fungi</taxon>
        <taxon>Dikarya</taxon>
        <taxon>Ascomycota</taxon>
        <taxon>Pezizomycotina</taxon>
        <taxon>Sordariomycetes</taxon>
        <taxon>Hypocreomycetidae</taxon>
        <taxon>Hypocreales</taxon>
        <taxon>Hypocreaceae</taxon>
        <taxon>Trichoderma</taxon>
    </lineage>
</organism>
<feature type="compositionally biased region" description="Acidic residues" evidence="1">
    <location>
        <begin position="123"/>
        <end position="135"/>
    </location>
</feature>
<evidence type="ECO:0000313" key="2">
    <source>
        <dbReference type="EMBL" id="GFP59907.1"/>
    </source>
</evidence>
<sequence length="417" mass="47628">MDALNTAKDAEDSAHYWDRNKEHMVACFKKNPNVMGVLEEPEITAFNQQQNNLRLQINAAISSSSEAGSDTGSIFGEDVEQQHARQSDDGESEDELLTDPSKSKRQKPRGRKRTRLGDRDYQFESEDDDNSETDEEGQRSRPPRRSPSPNWRRILGPEDPEFEPSEEFYCSKCFRKAPKNHKRDRSPLGRKTEIELHHDPGRCCGIRRGIGSAKRLPNRSGWIPANLMPKPLSTLRRKFIRRYPVYARTVYPLNATNANGSYYRSDPNNESNKAWWSIPWPPFRGPSPLPSGWEAPDVVDIPTAGRARQQFQLKPVLDPTYRQENNVQYSDEDEDDVESGKDTNGKRKRRGKSTTARKSRKTTTNAETAAESRPAKKRAPKAAKSQAALLRQEAQQFTEGESFTRRSTRKRHKTGKE</sequence>
<dbReference type="AlphaFoldDB" id="A0A6V8R4E3"/>
<dbReference type="EMBL" id="BLZH01000015">
    <property type="protein sequence ID" value="GFP59907.1"/>
    <property type="molecule type" value="Genomic_DNA"/>
</dbReference>
<comment type="caution">
    <text evidence="2">The sequence shown here is derived from an EMBL/GenBank/DDBJ whole genome shotgun (WGS) entry which is preliminary data.</text>
</comment>
<feature type="compositionally biased region" description="Low complexity" evidence="1">
    <location>
        <begin position="63"/>
        <end position="74"/>
    </location>
</feature>
<accession>A0A6V8R4E3</accession>
<dbReference type="Proteomes" id="UP000517252">
    <property type="component" value="Unassembled WGS sequence"/>
</dbReference>
<evidence type="ECO:0000256" key="1">
    <source>
        <dbReference type="SAM" id="MobiDB-lite"/>
    </source>
</evidence>
<name>A0A6V8R4E3_TRIAP</name>
<reference evidence="2 3" key="1">
    <citation type="submission" date="2020-07" db="EMBL/GenBank/DDBJ databases">
        <title>Trichoderma asperellum IC-1 whole genome shotgun sequence.</title>
        <authorList>
            <person name="Kanamasa S."/>
            <person name="Takahashi H."/>
        </authorList>
    </citation>
    <scope>NUCLEOTIDE SEQUENCE [LARGE SCALE GENOMIC DNA]</scope>
    <source>
        <strain evidence="2 3">IC-1</strain>
    </source>
</reference>
<evidence type="ECO:0000313" key="3">
    <source>
        <dbReference type="Proteomes" id="UP000517252"/>
    </source>
</evidence>
<dbReference type="OrthoDB" id="4850289at2759"/>
<feature type="region of interest" description="Disordered" evidence="1">
    <location>
        <begin position="63"/>
        <end position="159"/>
    </location>
</feature>
<feature type="compositionally biased region" description="Basic residues" evidence="1">
    <location>
        <begin position="103"/>
        <end position="114"/>
    </location>
</feature>
<feature type="compositionally biased region" description="Basic residues" evidence="1">
    <location>
        <begin position="346"/>
        <end position="361"/>
    </location>
</feature>
<feature type="compositionally biased region" description="Low complexity" evidence="1">
    <location>
        <begin position="362"/>
        <end position="372"/>
    </location>
</feature>